<organism evidence="1 2">
    <name type="scientific">Gigaspora margarita</name>
    <dbReference type="NCBI Taxonomy" id="4874"/>
    <lineage>
        <taxon>Eukaryota</taxon>
        <taxon>Fungi</taxon>
        <taxon>Fungi incertae sedis</taxon>
        <taxon>Mucoromycota</taxon>
        <taxon>Glomeromycotina</taxon>
        <taxon>Glomeromycetes</taxon>
        <taxon>Diversisporales</taxon>
        <taxon>Gigasporaceae</taxon>
        <taxon>Gigaspora</taxon>
    </lineage>
</organism>
<reference evidence="1 2" key="1">
    <citation type="submission" date="2021-06" db="EMBL/GenBank/DDBJ databases">
        <authorList>
            <person name="Kallberg Y."/>
            <person name="Tangrot J."/>
            <person name="Rosling A."/>
        </authorList>
    </citation>
    <scope>NUCLEOTIDE SEQUENCE [LARGE SCALE GENOMIC DNA]</scope>
    <source>
        <strain evidence="1 2">120-4 pot B 10/14</strain>
    </source>
</reference>
<sequence length="51" mass="5936">LPGWLSDNLRPLIYKLSLKNKVIELNKSNARENILEALKELLLKYILSEEV</sequence>
<name>A0ABN7XBK4_GIGMA</name>
<keyword evidence="2" id="KW-1185">Reference proteome</keyword>
<feature type="non-terminal residue" evidence="1">
    <location>
        <position position="1"/>
    </location>
</feature>
<evidence type="ECO:0000313" key="1">
    <source>
        <dbReference type="EMBL" id="CAG8852589.1"/>
    </source>
</evidence>
<protein>
    <submittedName>
        <fullName evidence="1">9435_t:CDS:1</fullName>
    </submittedName>
</protein>
<proteinExistence type="predicted"/>
<comment type="caution">
    <text evidence="1">The sequence shown here is derived from an EMBL/GenBank/DDBJ whole genome shotgun (WGS) entry which is preliminary data.</text>
</comment>
<dbReference type="EMBL" id="CAJVQB010113864">
    <property type="protein sequence ID" value="CAG8852589.1"/>
    <property type="molecule type" value="Genomic_DNA"/>
</dbReference>
<accession>A0ABN7XBK4</accession>
<gene>
    <name evidence="1" type="ORF">GMARGA_LOCUS41410</name>
</gene>
<feature type="non-terminal residue" evidence="1">
    <location>
        <position position="51"/>
    </location>
</feature>
<evidence type="ECO:0000313" key="2">
    <source>
        <dbReference type="Proteomes" id="UP000789901"/>
    </source>
</evidence>
<dbReference type="Proteomes" id="UP000789901">
    <property type="component" value="Unassembled WGS sequence"/>
</dbReference>